<keyword evidence="3" id="KW-1003">Cell membrane</keyword>
<feature type="transmembrane region" description="Helical" evidence="7">
    <location>
        <begin position="128"/>
        <end position="152"/>
    </location>
</feature>
<keyword evidence="10" id="KW-1185">Reference proteome</keyword>
<reference evidence="9 10" key="1">
    <citation type="submission" date="2014-06" db="EMBL/GenBank/DDBJ databases">
        <title>Draft genome sequence of Paenibacillus sp. MSt1.</title>
        <authorList>
            <person name="Aw Y.K."/>
            <person name="Ong K.S."/>
            <person name="Gan H.M."/>
            <person name="Lee S.M."/>
        </authorList>
    </citation>
    <scope>NUCLEOTIDE SEQUENCE [LARGE SCALE GENOMIC DNA]</scope>
    <source>
        <strain evidence="9 10">MSt1</strain>
    </source>
</reference>
<dbReference type="InterPro" id="IPR035906">
    <property type="entry name" value="MetI-like_sf"/>
</dbReference>
<evidence type="ECO:0000259" key="8">
    <source>
        <dbReference type="PROSITE" id="PS50928"/>
    </source>
</evidence>
<dbReference type="GO" id="GO:0005886">
    <property type="term" value="C:plasma membrane"/>
    <property type="evidence" value="ECO:0007669"/>
    <property type="project" value="UniProtKB-SubCell"/>
</dbReference>
<feature type="transmembrane region" description="Helical" evidence="7">
    <location>
        <begin position="92"/>
        <end position="116"/>
    </location>
</feature>
<evidence type="ECO:0000313" key="9">
    <source>
        <dbReference type="EMBL" id="KEQ22123.1"/>
    </source>
</evidence>
<gene>
    <name evidence="9" type="ORF">ET33_27575</name>
</gene>
<feature type="domain" description="ABC transmembrane type-1" evidence="8">
    <location>
        <begin position="93"/>
        <end position="285"/>
    </location>
</feature>
<proteinExistence type="inferred from homology"/>
<dbReference type="Gene3D" id="1.10.3720.10">
    <property type="entry name" value="MetI-like"/>
    <property type="match status" value="1"/>
</dbReference>
<keyword evidence="4 7" id="KW-0812">Transmembrane</keyword>
<dbReference type="PANTHER" id="PTHR43744">
    <property type="entry name" value="ABC TRANSPORTER PERMEASE PROTEIN MG189-RELATED-RELATED"/>
    <property type="match status" value="1"/>
</dbReference>
<evidence type="ECO:0000313" key="10">
    <source>
        <dbReference type="Proteomes" id="UP000028123"/>
    </source>
</evidence>
<dbReference type="GO" id="GO:0055085">
    <property type="term" value="P:transmembrane transport"/>
    <property type="evidence" value="ECO:0007669"/>
    <property type="project" value="InterPro"/>
</dbReference>
<comment type="caution">
    <text evidence="9">The sequence shown here is derived from an EMBL/GenBank/DDBJ whole genome shotgun (WGS) entry which is preliminary data.</text>
</comment>
<comment type="subcellular location">
    <subcellularLocation>
        <location evidence="1 7">Cell membrane</location>
        <topology evidence="1 7">Multi-pass membrane protein</topology>
    </subcellularLocation>
</comment>
<accession>A0A081NUK0</accession>
<evidence type="ECO:0000256" key="5">
    <source>
        <dbReference type="ARBA" id="ARBA00022989"/>
    </source>
</evidence>
<dbReference type="Proteomes" id="UP000028123">
    <property type="component" value="Unassembled WGS sequence"/>
</dbReference>
<feature type="transmembrane region" description="Helical" evidence="7">
    <location>
        <begin position="164"/>
        <end position="183"/>
    </location>
</feature>
<keyword evidence="2 7" id="KW-0813">Transport</keyword>
<dbReference type="OrthoDB" id="9771544at2"/>
<evidence type="ECO:0000256" key="4">
    <source>
        <dbReference type="ARBA" id="ARBA00022692"/>
    </source>
</evidence>
<dbReference type="SUPFAM" id="SSF161098">
    <property type="entry name" value="MetI-like"/>
    <property type="match status" value="1"/>
</dbReference>
<feature type="transmembrane region" description="Helical" evidence="7">
    <location>
        <begin position="268"/>
        <end position="285"/>
    </location>
</feature>
<evidence type="ECO:0000256" key="7">
    <source>
        <dbReference type="RuleBase" id="RU363032"/>
    </source>
</evidence>
<organism evidence="9 10">
    <name type="scientific">Paenibacillus tyrfis</name>
    <dbReference type="NCBI Taxonomy" id="1501230"/>
    <lineage>
        <taxon>Bacteria</taxon>
        <taxon>Bacillati</taxon>
        <taxon>Bacillota</taxon>
        <taxon>Bacilli</taxon>
        <taxon>Bacillales</taxon>
        <taxon>Paenibacillaceae</taxon>
        <taxon>Paenibacillus</taxon>
    </lineage>
</organism>
<dbReference type="AlphaFoldDB" id="A0A081NUK0"/>
<dbReference type="CDD" id="cd06261">
    <property type="entry name" value="TM_PBP2"/>
    <property type="match status" value="1"/>
</dbReference>
<name>A0A081NUK0_9BACL</name>
<dbReference type="EMBL" id="JNVM01000043">
    <property type="protein sequence ID" value="KEQ22123.1"/>
    <property type="molecule type" value="Genomic_DNA"/>
</dbReference>
<comment type="similarity">
    <text evidence="7">Belongs to the binding-protein-dependent transport system permease family.</text>
</comment>
<evidence type="ECO:0000256" key="1">
    <source>
        <dbReference type="ARBA" id="ARBA00004651"/>
    </source>
</evidence>
<feature type="transmembrane region" description="Helical" evidence="7">
    <location>
        <begin position="204"/>
        <end position="225"/>
    </location>
</feature>
<protein>
    <recommendedName>
        <fullName evidence="8">ABC transmembrane type-1 domain-containing protein</fullName>
    </recommendedName>
</protein>
<dbReference type="PANTHER" id="PTHR43744:SF12">
    <property type="entry name" value="ABC TRANSPORTER PERMEASE PROTEIN MG189-RELATED"/>
    <property type="match status" value="1"/>
</dbReference>
<dbReference type="Pfam" id="PF00528">
    <property type="entry name" value="BPD_transp_1"/>
    <property type="match status" value="1"/>
</dbReference>
<evidence type="ECO:0000256" key="2">
    <source>
        <dbReference type="ARBA" id="ARBA00022448"/>
    </source>
</evidence>
<dbReference type="eggNOG" id="COG0395">
    <property type="taxonomic scope" value="Bacteria"/>
</dbReference>
<dbReference type="InterPro" id="IPR000515">
    <property type="entry name" value="MetI-like"/>
</dbReference>
<evidence type="ECO:0000256" key="6">
    <source>
        <dbReference type="ARBA" id="ARBA00023136"/>
    </source>
</evidence>
<evidence type="ECO:0000256" key="3">
    <source>
        <dbReference type="ARBA" id="ARBA00022475"/>
    </source>
</evidence>
<sequence length="300" mass="34279">MAGTDFAVNENKSVMYKITRFRKRFTSFEILSAMMIMIGAISMLLPFFWMLLASLKTNAEFYNSTKWIPDRLHWNNYKELLFPEKGFGFVHYFFNTAKVTILSVIGMVVACTLAGFGFARIKFPGRNLIFAFAVMTMFLPSQVTIIPLFVVFTKLKWIGTHLPLYVPSFFGAAFGIFLMRQFFLTIPSDFDEAAKIDGCGWFGIFRRIHLPLVLSPMITLAILTFQEKWAELLNPMIYIGKKQELWTIVLRIKDISTGQYNSRPELEMAGNLLLVLPVILLFIVAQKYFAQSITSSGVKG</sequence>
<dbReference type="PROSITE" id="PS50928">
    <property type="entry name" value="ABC_TM1"/>
    <property type="match status" value="1"/>
</dbReference>
<dbReference type="RefSeq" id="WP_036692219.1">
    <property type="nucleotide sequence ID" value="NZ_JNVM01000043.1"/>
</dbReference>
<keyword evidence="6 7" id="KW-0472">Membrane</keyword>
<keyword evidence="5 7" id="KW-1133">Transmembrane helix</keyword>
<feature type="transmembrane region" description="Helical" evidence="7">
    <location>
        <begin position="30"/>
        <end position="52"/>
    </location>
</feature>